<reference evidence="6" key="2">
    <citation type="submission" date="2021-05" db="UniProtKB">
        <authorList>
            <consortium name="EnsemblPlants"/>
        </authorList>
    </citation>
    <scope>IDENTIFICATION</scope>
    <source>
        <strain evidence="6">subsp. malaccensis</strain>
    </source>
</reference>
<dbReference type="Proteomes" id="UP000012960">
    <property type="component" value="Unplaced"/>
</dbReference>
<feature type="transmembrane region" description="Helical" evidence="4">
    <location>
        <begin position="223"/>
        <end position="245"/>
    </location>
</feature>
<keyword evidence="2 4" id="KW-1133">Transmembrane helix</keyword>
<feature type="transmembrane region" description="Helical" evidence="4">
    <location>
        <begin position="80"/>
        <end position="99"/>
    </location>
</feature>
<evidence type="ECO:0000256" key="1">
    <source>
        <dbReference type="ARBA" id="ARBA00022692"/>
    </source>
</evidence>
<protein>
    <submittedName>
        <fullName evidence="5">(wild Malaysian banana) hypothetical protein</fullName>
    </submittedName>
</protein>
<feature type="transmembrane region" description="Helical" evidence="4">
    <location>
        <begin position="15"/>
        <end position="34"/>
    </location>
</feature>
<dbReference type="InParanoid" id="A0A804IQG6"/>
<feature type="transmembrane region" description="Helical" evidence="4">
    <location>
        <begin position="190"/>
        <end position="211"/>
    </location>
</feature>
<dbReference type="OMA" id="FEVEYWY"/>
<dbReference type="AlphaFoldDB" id="A0A804IQG6"/>
<evidence type="ECO:0000313" key="7">
    <source>
        <dbReference type="Proteomes" id="UP000012960"/>
    </source>
</evidence>
<gene>
    <name evidence="5" type="ORF">GSMUA_121270.1</name>
</gene>
<evidence type="ECO:0000256" key="2">
    <source>
        <dbReference type="ARBA" id="ARBA00022989"/>
    </source>
</evidence>
<dbReference type="EMBL" id="HG996469">
    <property type="protein sequence ID" value="CAG1842332.1"/>
    <property type="molecule type" value="Genomic_DNA"/>
</dbReference>
<dbReference type="InterPro" id="IPR030184">
    <property type="entry name" value="WAT1-related"/>
</dbReference>
<accession>A0A804IQG6</accession>
<feature type="transmembrane region" description="Helical" evidence="4">
    <location>
        <begin position="157"/>
        <end position="178"/>
    </location>
</feature>
<sequence length="293" mass="32357">MVISNHFRAAGLDPLFLPIFAGLATAFVFHPFGLHLREKWSAKLSAILIAQFVLHGFGGLVLFSKSIYMMLGMKKTSPAIASAMSNLAPGLIFIVAVCLRLEKFEVEYWYSRAKVGETFVCFSGSVAMSCFRSNSNSPNLKSKEPKLLMKHLDKDTYSDWILGCFYLLAAVVLQLQVISFQIKLLLLETSSSSCVITSVLASALTALMQVLTQGKIHVGDTAIYTWFLVMIGSIASRLVFCFSSLQMWCLNRKGPPLVAIFSPIQTLCAASYSFSHPLRADHKFRKVGSGIQF</sequence>
<keyword evidence="1 4" id="KW-0812">Transmembrane</keyword>
<dbReference type="GO" id="GO:0022857">
    <property type="term" value="F:transmembrane transporter activity"/>
    <property type="evidence" value="ECO:0007669"/>
    <property type="project" value="InterPro"/>
</dbReference>
<proteinExistence type="predicted"/>
<evidence type="ECO:0000256" key="4">
    <source>
        <dbReference type="SAM" id="Phobius"/>
    </source>
</evidence>
<name>A0A804IQG6_MUSAM</name>
<evidence type="ECO:0000256" key="3">
    <source>
        <dbReference type="ARBA" id="ARBA00023136"/>
    </source>
</evidence>
<evidence type="ECO:0000313" key="6">
    <source>
        <dbReference type="EnsemblPlants" id="Ma04_p16650.1"/>
    </source>
</evidence>
<keyword evidence="3 4" id="KW-0472">Membrane</keyword>
<organism evidence="6 7">
    <name type="scientific">Musa acuminata subsp. malaccensis</name>
    <name type="common">Wild banana</name>
    <name type="synonym">Musa malaccensis</name>
    <dbReference type="NCBI Taxonomy" id="214687"/>
    <lineage>
        <taxon>Eukaryota</taxon>
        <taxon>Viridiplantae</taxon>
        <taxon>Streptophyta</taxon>
        <taxon>Embryophyta</taxon>
        <taxon>Tracheophyta</taxon>
        <taxon>Spermatophyta</taxon>
        <taxon>Magnoliopsida</taxon>
        <taxon>Liliopsida</taxon>
        <taxon>Zingiberales</taxon>
        <taxon>Musaceae</taxon>
        <taxon>Musa</taxon>
    </lineage>
</organism>
<reference evidence="5" key="1">
    <citation type="submission" date="2021-03" db="EMBL/GenBank/DDBJ databases">
        <authorList>
            <consortium name="Genoscope - CEA"/>
            <person name="William W."/>
        </authorList>
    </citation>
    <scope>NUCLEOTIDE SEQUENCE</scope>
    <source>
        <strain evidence="5">Doubled-haploid Pahang</strain>
    </source>
</reference>
<keyword evidence="7" id="KW-1185">Reference proteome</keyword>
<feature type="transmembrane region" description="Helical" evidence="4">
    <location>
        <begin position="46"/>
        <end position="68"/>
    </location>
</feature>
<dbReference type="PANTHER" id="PTHR31218">
    <property type="entry name" value="WAT1-RELATED PROTEIN"/>
    <property type="match status" value="1"/>
</dbReference>
<dbReference type="GO" id="GO:0016020">
    <property type="term" value="C:membrane"/>
    <property type="evidence" value="ECO:0007669"/>
    <property type="project" value="InterPro"/>
</dbReference>
<evidence type="ECO:0000313" key="5">
    <source>
        <dbReference type="EMBL" id="CAG1842332.1"/>
    </source>
</evidence>
<dbReference type="EnsemblPlants" id="Ma04_t16650.1">
    <property type="protein sequence ID" value="Ma04_p16650.1"/>
    <property type="gene ID" value="Ma04_g16650"/>
</dbReference>
<dbReference type="Gramene" id="Ma04_t16650.1">
    <property type="protein sequence ID" value="Ma04_p16650.1"/>
    <property type="gene ID" value="Ma04_g16650"/>
</dbReference>